<evidence type="ECO:0000256" key="13">
    <source>
        <dbReference type="RuleBase" id="RU361166"/>
    </source>
</evidence>
<feature type="domain" description="Carbohydrate binding" evidence="14">
    <location>
        <begin position="373"/>
        <end position="454"/>
    </location>
</feature>
<comment type="similarity">
    <text evidence="3 12 13">Belongs to the glycosyl hydrolase 9 (cellulase E) family.</text>
</comment>
<feature type="non-terminal residue" evidence="15">
    <location>
        <position position="1"/>
    </location>
</feature>
<dbReference type="Pfam" id="PF09478">
    <property type="entry name" value="CBM49"/>
    <property type="match status" value="1"/>
</dbReference>
<dbReference type="GO" id="GO:0030246">
    <property type="term" value="F:carbohydrate binding"/>
    <property type="evidence" value="ECO:0007669"/>
    <property type="project" value="InterPro"/>
</dbReference>
<name>A0A6A4LDE4_9ERIC</name>
<keyword evidence="9 12" id="KW-0119">Carbohydrate metabolism</keyword>
<evidence type="ECO:0000256" key="8">
    <source>
        <dbReference type="ARBA" id="ARBA00023180"/>
    </source>
</evidence>
<dbReference type="EMBL" id="QEFC01001835">
    <property type="protein sequence ID" value="KAE9455545.1"/>
    <property type="molecule type" value="Genomic_DNA"/>
</dbReference>
<dbReference type="EC" id="3.2.1.4" evidence="13"/>
<evidence type="ECO:0000256" key="6">
    <source>
        <dbReference type="ARBA" id="ARBA00022801"/>
    </source>
</evidence>
<evidence type="ECO:0000256" key="7">
    <source>
        <dbReference type="ARBA" id="ARBA00023001"/>
    </source>
</evidence>
<keyword evidence="6 12" id="KW-0378">Hydrolase</keyword>
<dbReference type="SMART" id="SM01063">
    <property type="entry name" value="CBM49"/>
    <property type="match status" value="1"/>
</dbReference>
<sequence length="506" mass="56696">VDLVGGYYDAGDHVKFGLPMAFSVTMLSWGAIDFRQEIVGLKQMGHTLDAIKWGTDYFIKAHPHPNILWGQDELLWAAAWLFRATKDVYYLKYVAENAASMGGTGWAAREFSWDNKYAGYKFFCPSMIHCSFVVLMEGAGGGYTAILKKYQAKADFFACACLKKNNGYNVRMTPGGLVYVRAWNNMQYAASAAFLLAVYSDYLSNAHAVLKCPVAQADYMLGKNPKSVSYVVGYGQTYPVHVHHRGASIASVSVLHSSVGCLQGFDTWYRRPKANPNVIHGALVGGPTKNDNFSDDRTNFEQTEPTISASAPLVGLLSKLQSVTAGNSGPHPKVAPAPSPKSGECFVLVVQASISTENWFWIESIYTCADIPVEFLHSITDTWTVGRTSYYRHKVIIRNVSQKPITDLKLRFENFSGSIWGLSPTQDKNTYALPRWLKVLKPGSECSFVYIQGDRKLSFGFRVTTDHHFREEFFSFVPHFQARFEIEIVHDRERSFVLFLSLIFEL</sequence>
<evidence type="ECO:0000256" key="10">
    <source>
        <dbReference type="ARBA" id="ARBA00023295"/>
    </source>
</evidence>
<keyword evidence="5" id="KW-0732">Signal</keyword>
<keyword evidence="11 12" id="KW-0624">Polysaccharide degradation</keyword>
<evidence type="ECO:0000256" key="4">
    <source>
        <dbReference type="ARBA" id="ARBA00022525"/>
    </source>
</evidence>
<dbReference type="InterPro" id="IPR012341">
    <property type="entry name" value="6hp_glycosidase-like_sf"/>
</dbReference>
<accession>A0A6A4LDE4</accession>
<evidence type="ECO:0000256" key="1">
    <source>
        <dbReference type="ARBA" id="ARBA00000966"/>
    </source>
</evidence>
<evidence type="ECO:0000313" key="16">
    <source>
        <dbReference type="Proteomes" id="UP000428333"/>
    </source>
</evidence>
<feature type="active site" evidence="12">
    <location>
        <position position="243"/>
    </location>
</feature>
<comment type="caution">
    <text evidence="15">The sequence shown here is derived from an EMBL/GenBank/DDBJ whole genome shotgun (WGS) entry which is preliminary data.</text>
</comment>
<dbReference type="GO" id="GO:0008810">
    <property type="term" value="F:cellulase activity"/>
    <property type="evidence" value="ECO:0007669"/>
    <property type="project" value="UniProtKB-EC"/>
</dbReference>
<proteinExistence type="inferred from homology"/>
<evidence type="ECO:0000256" key="5">
    <source>
        <dbReference type="ARBA" id="ARBA00022729"/>
    </source>
</evidence>
<dbReference type="SUPFAM" id="SSF48208">
    <property type="entry name" value="Six-hairpin glycosidases"/>
    <property type="match status" value="1"/>
</dbReference>
<dbReference type="Gene3D" id="1.50.10.10">
    <property type="match status" value="2"/>
</dbReference>
<keyword evidence="10 12" id="KW-0326">Glycosidase</keyword>
<reference evidence="15 16" key="1">
    <citation type="journal article" date="2019" name="Genome Biol. Evol.">
        <title>The Rhododendron genome and chromosomal organization provide insight into shared whole-genome duplications across the heath family (Ericaceae).</title>
        <authorList>
            <person name="Soza V.L."/>
            <person name="Lindsley D."/>
            <person name="Waalkes A."/>
            <person name="Ramage E."/>
            <person name="Patwardhan R.P."/>
            <person name="Burton J.N."/>
            <person name="Adey A."/>
            <person name="Kumar A."/>
            <person name="Qiu R."/>
            <person name="Shendure J."/>
            <person name="Hall B."/>
        </authorList>
    </citation>
    <scope>NUCLEOTIDE SEQUENCE [LARGE SCALE GENOMIC DNA]</scope>
    <source>
        <strain evidence="15">RSF 1966-606</strain>
    </source>
</reference>
<dbReference type="Proteomes" id="UP000428333">
    <property type="component" value="Linkage Group LG07"/>
</dbReference>
<protein>
    <recommendedName>
        <fullName evidence="13">Endoglucanase</fullName>
        <ecNumber evidence="13">3.2.1.4</ecNumber>
    </recommendedName>
</protein>
<keyword evidence="16" id="KW-1185">Reference proteome</keyword>
<dbReference type="InterPro" id="IPR018221">
    <property type="entry name" value="Glyco_hydro_9_His_AS"/>
</dbReference>
<evidence type="ECO:0000256" key="9">
    <source>
        <dbReference type="ARBA" id="ARBA00023277"/>
    </source>
</evidence>
<evidence type="ECO:0000256" key="3">
    <source>
        <dbReference type="ARBA" id="ARBA00007072"/>
    </source>
</evidence>
<dbReference type="Pfam" id="PF00759">
    <property type="entry name" value="Glyco_hydro_9"/>
    <property type="match status" value="1"/>
</dbReference>
<dbReference type="GO" id="GO:0005576">
    <property type="term" value="C:extracellular region"/>
    <property type="evidence" value="ECO:0007669"/>
    <property type="project" value="UniProtKB-SubCell"/>
</dbReference>
<gene>
    <name evidence="15" type="ORF">C3L33_12553</name>
</gene>
<keyword evidence="4" id="KW-0964">Secreted</keyword>
<dbReference type="InterPro" id="IPR008928">
    <property type="entry name" value="6-hairpin_glycosidase_sf"/>
</dbReference>
<evidence type="ECO:0000256" key="2">
    <source>
        <dbReference type="ARBA" id="ARBA00004613"/>
    </source>
</evidence>
<dbReference type="OrthoDB" id="10257085at2759"/>
<dbReference type="InterPro" id="IPR019028">
    <property type="entry name" value="CBM_49"/>
</dbReference>
<dbReference type="GO" id="GO:0030245">
    <property type="term" value="P:cellulose catabolic process"/>
    <property type="evidence" value="ECO:0007669"/>
    <property type="project" value="UniProtKB-KW"/>
</dbReference>
<dbReference type="InterPro" id="IPR001701">
    <property type="entry name" value="Glyco_hydro_9"/>
</dbReference>
<dbReference type="PROSITE" id="PS00592">
    <property type="entry name" value="GH9_2"/>
    <property type="match status" value="1"/>
</dbReference>
<comment type="catalytic activity">
    <reaction evidence="1 13">
        <text>Endohydrolysis of (1-&gt;4)-beta-D-glucosidic linkages in cellulose, lichenin and cereal beta-D-glucans.</text>
        <dbReference type="EC" id="3.2.1.4"/>
    </reaction>
</comment>
<evidence type="ECO:0000256" key="12">
    <source>
        <dbReference type="PROSITE-ProRule" id="PRU10059"/>
    </source>
</evidence>
<keyword evidence="8" id="KW-0325">Glycoprotein</keyword>
<organism evidence="15 16">
    <name type="scientific">Rhododendron williamsianum</name>
    <dbReference type="NCBI Taxonomy" id="262921"/>
    <lineage>
        <taxon>Eukaryota</taxon>
        <taxon>Viridiplantae</taxon>
        <taxon>Streptophyta</taxon>
        <taxon>Embryophyta</taxon>
        <taxon>Tracheophyta</taxon>
        <taxon>Spermatophyta</taxon>
        <taxon>Magnoliopsida</taxon>
        <taxon>eudicotyledons</taxon>
        <taxon>Gunneridae</taxon>
        <taxon>Pentapetalae</taxon>
        <taxon>asterids</taxon>
        <taxon>Ericales</taxon>
        <taxon>Ericaceae</taxon>
        <taxon>Ericoideae</taxon>
        <taxon>Rhodoreae</taxon>
        <taxon>Rhododendron</taxon>
    </lineage>
</organism>
<evidence type="ECO:0000259" key="14">
    <source>
        <dbReference type="SMART" id="SM01063"/>
    </source>
</evidence>
<dbReference type="AlphaFoldDB" id="A0A6A4LDE4"/>
<evidence type="ECO:0000256" key="11">
    <source>
        <dbReference type="ARBA" id="ARBA00023326"/>
    </source>
</evidence>
<dbReference type="PANTHER" id="PTHR22298">
    <property type="entry name" value="ENDO-1,4-BETA-GLUCANASE"/>
    <property type="match status" value="1"/>
</dbReference>
<comment type="subcellular location">
    <subcellularLocation>
        <location evidence="2">Secreted</location>
    </subcellularLocation>
</comment>
<keyword evidence="7 13" id="KW-0136">Cellulose degradation</keyword>
<evidence type="ECO:0000313" key="15">
    <source>
        <dbReference type="EMBL" id="KAE9455545.1"/>
    </source>
</evidence>